<feature type="transmembrane region" description="Helical" evidence="2">
    <location>
        <begin position="21"/>
        <end position="42"/>
    </location>
</feature>
<dbReference type="InterPro" id="IPR036305">
    <property type="entry name" value="RGS_sf"/>
</dbReference>
<dbReference type="eggNOG" id="ENOG502QVMV">
    <property type="taxonomic scope" value="Eukaryota"/>
</dbReference>
<dbReference type="InterPro" id="IPR016137">
    <property type="entry name" value="RGS"/>
</dbReference>
<gene>
    <name evidence="4" type="ORF">SELMODRAFT_109334</name>
</gene>
<keyword evidence="2" id="KW-0812">Transmembrane</keyword>
<feature type="compositionally biased region" description="Basic and acidic residues" evidence="1">
    <location>
        <begin position="393"/>
        <end position="404"/>
    </location>
</feature>
<dbReference type="PROSITE" id="PS50132">
    <property type="entry name" value="RGS"/>
    <property type="match status" value="1"/>
</dbReference>
<feature type="domain" description="RGS" evidence="3">
    <location>
        <begin position="224"/>
        <end position="343"/>
    </location>
</feature>
<feature type="transmembrane region" description="Helical" evidence="2">
    <location>
        <begin position="62"/>
        <end position="80"/>
    </location>
</feature>
<dbReference type="Gramene" id="EFJ20098">
    <property type="protein sequence ID" value="EFJ20098"/>
    <property type="gene ID" value="SELMODRAFT_109334"/>
</dbReference>
<protein>
    <recommendedName>
        <fullName evidence="3">RGS domain-containing protein</fullName>
    </recommendedName>
</protein>
<dbReference type="KEGG" id="smo:SELMODRAFT_109334"/>
<dbReference type="InterPro" id="IPR044926">
    <property type="entry name" value="RGS_subdomain_2"/>
</dbReference>
<dbReference type="Proteomes" id="UP000001514">
    <property type="component" value="Unassembled WGS sequence"/>
</dbReference>
<name>D8S5Q9_SELML</name>
<keyword evidence="2" id="KW-1133">Transmembrane helix</keyword>
<dbReference type="SMART" id="SM00315">
    <property type="entry name" value="RGS"/>
    <property type="match status" value="1"/>
</dbReference>
<feature type="transmembrane region" description="Helical" evidence="2">
    <location>
        <begin position="134"/>
        <end position="152"/>
    </location>
</feature>
<evidence type="ECO:0000256" key="2">
    <source>
        <dbReference type="SAM" id="Phobius"/>
    </source>
</evidence>
<dbReference type="FunCoup" id="D8S5Q9">
    <property type="interactions" value="1011"/>
</dbReference>
<organism evidence="5">
    <name type="scientific">Selaginella moellendorffii</name>
    <name type="common">Spikemoss</name>
    <dbReference type="NCBI Taxonomy" id="88036"/>
    <lineage>
        <taxon>Eukaryota</taxon>
        <taxon>Viridiplantae</taxon>
        <taxon>Streptophyta</taxon>
        <taxon>Embryophyta</taxon>
        <taxon>Tracheophyta</taxon>
        <taxon>Lycopodiopsida</taxon>
        <taxon>Selaginellales</taxon>
        <taxon>Selaginellaceae</taxon>
        <taxon>Selaginella</taxon>
    </lineage>
</organism>
<dbReference type="InParanoid" id="D8S5Q9"/>
<sequence>LKMSLNYLRLSRRHLWQNCDLMLWLKGPFGFGILLSCHIVQAYRLHYVFIARRLPPLKYYQLLPLLVSPWFAVAAVIQAVSDHDKRSPTCQFNIRWELAVGSLYALYPAILLLATWKVRHIRFEFDEFKELLKAASICALMLVVWAGMFVAAQLDSKVVVTTRFIVAVSVGVLFLFWIPIAKPVHDLFHGRRSNHRYSTMGQALGVPVSGAISQPLIAFNFNRPLELLLEHRRFRQSYLAFVDSRMAGEVVHFYSEVRELNKLQQQHQVVQRIYMAEHIIDKYIKSGAPMEINISHQMRLDIINTTDLADPDLFKRAVGEVLKMMQMNLSNDYWQSEYFQELKDELDADVESQQTGDDLEQQLDVTATKRALRRLYDPTPDNPFDQGCPFSGELRKENQPEQHHTGVSQKLH</sequence>
<dbReference type="Pfam" id="PF00615">
    <property type="entry name" value="RGS"/>
    <property type="match status" value="1"/>
</dbReference>
<keyword evidence="5" id="KW-1185">Reference proteome</keyword>
<feature type="transmembrane region" description="Helical" evidence="2">
    <location>
        <begin position="164"/>
        <end position="181"/>
    </location>
</feature>
<dbReference type="EMBL" id="GL377603">
    <property type="protein sequence ID" value="EFJ20098.1"/>
    <property type="molecule type" value="Genomic_DNA"/>
</dbReference>
<dbReference type="Gene3D" id="1.10.167.10">
    <property type="entry name" value="Regulator of G-protein Signalling 4, domain 2"/>
    <property type="match status" value="1"/>
</dbReference>
<feature type="region of interest" description="Disordered" evidence="1">
    <location>
        <begin position="374"/>
        <end position="412"/>
    </location>
</feature>
<proteinExistence type="predicted"/>
<keyword evidence="2" id="KW-0472">Membrane</keyword>
<dbReference type="PANTHER" id="PTHR10845:SF192">
    <property type="entry name" value="DOUBLE HIT, ISOFORM B"/>
    <property type="match status" value="1"/>
</dbReference>
<dbReference type="STRING" id="88036.D8S5Q9"/>
<evidence type="ECO:0000313" key="4">
    <source>
        <dbReference type="EMBL" id="EFJ20098.1"/>
    </source>
</evidence>
<dbReference type="HOGENOM" id="CLU_589758_0_0_1"/>
<reference evidence="4 5" key="1">
    <citation type="journal article" date="2011" name="Science">
        <title>The Selaginella genome identifies genetic changes associated with the evolution of vascular plants.</title>
        <authorList>
            <person name="Banks J.A."/>
            <person name="Nishiyama T."/>
            <person name="Hasebe M."/>
            <person name="Bowman J.L."/>
            <person name="Gribskov M."/>
            <person name="dePamphilis C."/>
            <person name="Albert V.A."/>
            <person name="Aono N."/>
            <person name="Aoyama T."/>
            <person name="Ambrose B.A."/>
            <person name="Ashton N.W."/>
            <person name="Axtell M.J."/>
            <person name="Barker E."/>
            <person name="Barker M.S."/>
            <person name="Bennetzen J.L."/>
            <person name="Bonawitz N.D."/>
            <person name="Chapple C."/>
            <person name="Cheng C."/>
            <person name="Correa L.G."/>
            <person name="Dacre M."/>
            <person name="DeBarry J."/>
            <person name="Dreyer I."/>
            <person name="Elias M."/>
            <person name="Engstrom E.M."/>
            <person name="Estelle M."/>
            <person name="Feng L."/>
            <person name="Finet C."/>
            <person name="Floyd S.K."/>
            <person name="Frommer W.B."/>
            <person name="Fujita T."/>
            <person name="Gramzow L."/>
            <person name="Gutensohn M."/>
            <person name="Harholt J."/>
            <person name="Hattori M."/>
            <person name="Heyl A."/>
            <person name="Hirai T."/>
            <person name="Hiwatashi Y."/>
            <person name="Ishikawa M."/>
            <person name="Iwata M."/>
            <person name="Karol K.G."/>
            <person name="Koehler B."/>
            <person name="Kolukisaoglu U."/>
            <person name="Kubo M."/>
            <person name="Kurata T."/>
            <person name="Lalonde S."/>
            <person name="Li K."/>
            <person name="Li Y."/>
            <person name="Litt A."/>
            <person name="Lyons E."/>
            <person name="Manning G."/>
            <person name="Maruyama T."/>
            <person name="Michael T.P."/>
            <person name="Mikami K."/>
            <person name="Miyazaki S."/>
            <person name="Morinaga S."/>
            <person name="Murata T."/>
            <person name="Mueller-Roeber B."/>
            <person name="Nelson D.R."/>
            <person name="Obara M."/>
            <person name="Oguri Y."/>
            <person name="Olmstead R.G."/>
            <person name="Onodera N."/>
            <person name="Petersen B.L."/>
            <person name="Pils B."/>
            <person name="Prigge M."/>
            <person name="Rensing S.A."/>
            <person name="Riano-Pachon D.M."/>
            <person name="Roberts A.W."/>
            <person name="Sato Y."/>
            <person name="Scheller H.V."/>
            <person name="Schulz B."/>
            <person name="Schulz C."/>
            <person name="Shakirov E.V."/>
            <person name="Shibagaki N."/>
            <person name="Shinohara N."/>
            <person name="Shippen D.E."/>
            <person name="Soerensen I."/>
            <person name="Sotooka R."/>
            <person name="Sugimoto N."/>
            <person name="Sugita M."/>
            <person name="Sumikawa N."/>
            <person name="Tanurdzic M."/>
            <person name="Theissen G."/>
            <person name="Ulvskov P."/>
            <person name="Wakazuki S."/>
            <person name="Weng J.K."/>
            <person name="Willats W.W."/>
            <person name="Wipf D."/>
            <person name="Wolf P.G."/>
            <person name="Yang L."/>
            <person name="Zimmer A.D."/>
            <person name="Zhu Q."/>
            <person name="Mitros T."/>
            <person name="Hellsten U."/>
            <person name="Loque D."/>
            <person name="Otillar R."/>
            <person name="Salamov A."/>
            <person name="Schmutz J."/>
            <person name="Shapiro H."/>
            <person name="Lindquist E."/>
            <person name="Lucas S."/>
            <person name="Rokhsar D."/>
            <person name="Grigoriev I.V."/>
        </authorList>
    </citation>
    <scope>NUCLEOTIDE SEQUENCE [LARGE SCALE GENOMIC DNA]</scope>
</reference>
<evidence type="ECO:0000313" key="5">
    <source>
        <dbReference type="Proteomes" id="UP000001514"/>
    </source>
</evidence>
<feature type="transmembrane region" description="Helical" evidence="2">
    <location>
        <begin position="92"/>
        <end position="114"/>
    </location>
</feature>
<evidence type="ECO:0000259" key="3">
    <source>
        <dbReference type="PROSITE" id="PS50132"/>
    </source>
</evidence>
<evidence type="ECO:0000256" key="1">
    <source>
        <dbReference type="SAM" id="MobiDB-lite"/>
    </source>
</evidence>
<dbReference type="PANTHER" id="PTHR10845">
    <property type="entry name" value="REGULATOR OF G PROTEIN SIGNALING"/>
    <property type="match status" value="1"/>
</dbReference>
<feature type="non-terminal residue" evidence="4">
    <location>
        <position position="1"/>
    </location>
</feature>
<dbReference type="SUPFAM" id="SSF48097">
    <property type="entry name" value="Regulator of G-protein signaling, RGS"/>
    <property type="match status" value="1"/>
</dbReference>
<accession>D8S5Q9</accession>
<dbReference type="AlphaFoldDB" id="D8S5Q9"/>